<protein>
    <submittedName>
        <fullName evidence="1">Uncharacterized protein</fullName>
    </submittedName>
</protein>
<gene>
    <name evidence="1" type="ORF">PIB30_050586</name>
</gene>
<reference evidence="1 2" key="1">
    <citation type="journal article" date="2023" name="Plants (Basel)">
        <title>Bridging the Gap: Combining Genomics and Transcriptomics Approaches to Understand Stylosanthes scabra, an Orphan Legume from the Brazilian Caatinga.</title>
        <authorList>
            <person name="Ferreira-Neto J.R.C."/>
            <person name="da Silva M.D."/>
            <person name="Binneck E."/>
            <person name="de Melo N.F."/>
            <person name="da Silva R.H."/>
            <person name="de Melo A.L.T.M."/>
            <person name="Pandolfi V."/>
            <person name="Bustamante F.O."/>
            <person name="Brasileiro-Vidal A.C."/>
            <person name="Benko-Iseppon A.M."/>
        </authorList>
    </citation>
    <scope>NUCLEOTIDE SEQUENCE [LARGE SCALE GENOMIC DNA]</scope>
    <source>
        <tissue evidence="1">Leaves</tissue>
    </source>
</reference>
<dbReference type="Proteomes" id="UP001341840">
    <property type="component" value="Unassembled WGS sequence"/>
</dbReference>
<name>A0ABU6UJ57_9FABA</name>
<accession>A0ABU6UJ57</accession>
<comment type="caution">
    <text evidence="1">The sequence shown here is derived from an EMBL/GenBank/DDBJ whole genome shotgun (WGS) entry which is preliminary data.</text>
</comment>
<sequence>MTLSSLLVGVLGEGYPSTSGSNTLSVATVFAMTPPEPLTPTRQSLAKCQGCPQLKQLVSLALHDAVPWYPLHLSHCCSCCTGHLFLARQRLDRCPGFPHRVEQELVEELVPTNSHGFRLTHGLRLREALVALFPSITHANHGTFWSLVIDAHKLGYLR</sequence>
<evidence type="ECO:0000313" key="1">
    <source>
        <dbReference type="EMBL" id="MED6160340.1"/>
    </source>
</evidence>
<evidence type="ECO:0000313" key="2">
    <source>
        <dbReference type="Proteomes" id="UP001341840"/>
    </source>
</evidence>
<keyword evidence="2" id="KW-1185">Reference proteome</keyword>
<organism evidence="1 2">
    <name type="scientific">Stylosanthes scabra</name>
    <dbReference type="NCBI Taxonomy" id="79078"/>
    <lineage>
        <taxon>Eukaryota</taxon>
        <taxon>Viridiplantae</taxon>
        <taxon>Streptophyta</taxon>
        <taxon>Embryophyta</taxon>
        <taxon>Tracheophyta</taxon>
        <taxon>Spermatophyta</taxon>
        <taxon>Magnoliopsida</taxon>
        <taxon>eudicotyledons</taxon>
        <taxon>Gunneridae</taxon>
        <taxon>Pentapetalae</taxon>
        <taxon>rosids</taxon>
        <taxon>fabids</taxon>
        <taxon>Fabales</taxon>
        <taxon>Fabaceae</taxon>
        <taxon>Papilionoideae</taxon>
        <taxon>50 kb inversion clade</taxon>
        <taxon>dalbergioids sensu lato</taxon>
        <taxon>Dalbergieae</taxon>
        <taxon>Pterocarpus clade</taxon>
        <taxon>Stylosanthes</taxon>
    </lineage>
</organism>
<dbReference type="EMBL" id="JASCZI010121178">
    <property type="protein sequence ID" value="MED6160340.1"/>
    <property type="molecule type" value="Genomic_DNA"/>
</dbReference>
<proteinExistence type="predicted"/>